<dbReference type="RefSeq" id="WP_040106382.1">
    <property type="nucleotide sequence ID" value="NZ_JABEVU030000001.1"/>
</dbReference>
<proteinExistence type="inferred from homology"/>
<dbReference type="SUPFAM" id="SSF54373">
    <property type="entry name" value="FAD-linked reductases, C-terminal domain"/>
    <property type="match status" value="1"/>
</dbReference>
<evidence type="ECO:0000259" key="5">
    <source>
        <dbReference type="Pfam" id="PF01266"/>
    </source>
</evidence>
<reference evidence="6 8" key="1">
    <citation type="submission" date="2015-01" db="EMBL/GenBank/DDBJ databases">
        <title>Genome sequences of high lactate-tolerant strain Salinicoccus roseus W12 with industrial interest.</title>
        <authorList>
            <person name="Wang H."/>
            <person name="Yu B."/>
        </authorList>
    </citation>
    <scope>NUCLEOTIDE SEQUENCE [LARGE SCALE GENOMIC DNA]</scope>
    <source>
        <strain evidence="6 8">W12</strain>
    </source>
</reference>
<comment type="caution">
    <text evidence="6">The sequence shown here is derived from an EMBL/GenBank/DDBJ whole genome shotgun (WGS) entry which is preliminary data.</text>
</comment>
<dbReference type="Pfam" id="PF01266">
    <property type="entry name" value="DAO"/>
    <property type="match status" value="1"/>
</dbReference>
<sequence>MASFTIVGGGIAGASTAYHLARKGHQVTVYDRADTGQATDASAGIICPWVSQRRNKKWYRLVKESAKYYPDFIARLQEETGLDTGYRREGSISLFKDDHVQSLAFDRISAKKPDAPEMGEVRMVSREEVKQMHPDLTGLYPGVFVEGGGQVKGASLLKALKAGFLKHGGEWITADFDAEKSEGTVIYATGAWGIEQDTDPKIRHQRSEVLHFKLKDGMKEDHAPVVMALGPIYIVEMGLNQYAIGTTHEDTESFSAEPSAENHEYLRGLAHRYFPDSEIEDVKMMVGLKPYTRDFLPFLGKVEEDVFVINGMGATGLTASPFVGHEVAAHLSGEETTLDISDYSYI</sequence>
<evidence type="ECO:0000313" key="6">
    <source>
        <dbReference type="EMBL" id="KIH70177.1"/>
    </source>
</evidence>
<evidence type="ECO:0000256" key="1">
    <source>
        <dbReference type="ARBA" id="ARBA00001974"/>
    </source>
</evidence>
<dbReference type="GeneID" id="77845781"/>
<dbReference type="STRING" id="45670.SN16_09445"/>
<comment type="similarity">
    <text evidence="2">Belongs to the DadA oxidoreductase family.</text>
</comment>
<comment type="cofactor">
    <cofactor evidence="1">
        <name>FAD</name>
        <dbReference type="ChEBI" id="CHEBI:57692"/>
    </cofactor>
</comment>
<feature type="domain" description="FAD dependent oxidoreductase" evidence="5">
    <location>
        <begin position="5"/>
        <end position="329"/>
    </location>
</feature>
<dbReference type="PANTHER" id="PTHR13847">
    <property type="entry name" value="SARCOSINE DEHYDROGENASE-RELATED"/>
    <property type="match status" value="1"/>
</dbReference>
<dbReference type="Gene3D" id="3.50.50.60">
    <property type="entry name" value="FAD/NAD(P)-binding domain"/>
    <property type="match status" value="1"/>
</dbReference>
<evidence type="ECO:0000313" key="8">
    <source>
        <dbReference type="Proteomes" id="UP000031546"/>
    </source>
</evidence>
<name>A0A0C2E454_9STAP</name>
<dbReference type="Proteomes" id="UP000031546">
    <property type="component" value="Unassembled WGS sequence"/>
</dbReference>
<dbReference type="Gene3D" id="3.30.9.10">
    <property type="entry name" value="D-Amino Acid Oxidase, subunit A, domain 2"/>
    <property type="match status" value="1"/>
</dbReference>
<reference evidence="7" key="3">
    <citation type="submission" date="2020-04" db="EMBL/GenBank/DDBJ databases">
        <authorList>
            <person name="Tanveer F."/>
            <person name="Xie Y."/>
            <person name="Shinwari Z.K."/>
        </authorList>
    </citation>
    <scope>NUCLEOTIDE SEQUENCE</scope>
    <source>
        <strain evidence="7">MOSEL-ME25</strain>
    </source>
</reference>
<dbReference type="AlphaFoldDB" id="A0A0C2E454"/>
<dbReference type="GO" id="GO:0016491">
    <property type="term" value="F:oxidoreductase activity"/>
    <property type="evidence" value="ECO:0007669"/>
    <property type="project" value="UniProtKB-KW"/>
</dbReference>
<reference evidence="7 9" key="4">
    <citation type="submission" date="2022-12" db="EMBL/GenBank/DDBJ databases">
        <title>Genome analysis and biological profiling of marine Salinicoccus roseus MOSEL-ME25.</title>
        <authorList>
            <person name="Mirza F.T."/>
            <person name="Xie Y."/>
            <person name="Shinwari Z.K."/>
        </authorList>
    </citation>
    <scope>NUCLEOTIDE SEQUENCE [LARGE SCALE GENOMIC DNA]</scope>
    <source>
        <strain evidence="7 9">MOSEL-ME25</strain>
    </source>
</reference>
<accession>A0A0C2E454</accession>
<reference evidence="9" key="2">
    <citation type="submission" date="2020-04" db="EMBL/GenBank/DDBJ databases">
        <title>Genome analysis and biological profiling of marine Cellulosimicrobium funkei MOSEL-ME6.</title>
        <authorList>
            <person name="Tanveer F."/>
            <person name="Xie Y."/>
            <person name="Shinwari Z.K."/>
        </authorList>
    </citation>
    <scope>NUCLEOTIDE SEQUENCE [LARGE SCALE GENOMIC DNA]</scope>
    <source>
        <strain evidence="9">MOSEL-ME25</strain>
    </source>
</reference>
<dbReference type="Proteomes" id="UP000527860">
    <property type="component" value="Unassembled WGS sequence"/>
</dbReference>
<keyword evidence="3" id="KW-0285">Flavoprotein</keyword>
<keyword evidence="4" id="KW-0560">Oxidoreductase</keyword>
<dbReference type="GO" id="GO:0005737">
    <property type="term" value="C:cytoplasm"/>
    <property type="evidence" value="ECO:0007669"/>
    <property type="project" value="TreeGrafter"/>
</dbReference>
<dbReference type="InterPro" id="IPR036188">
    <property type="entry name" value="FAD/NAD-bd_sf"/>
</dbReference>
<protein>
    <submittedName>
        <fullName evidence="6 7">Oxidoreductase</fullName>
    </submittedName>
</protein>
<dbReference type="EMBL" id="JXII01000008">
    <property type="protein sequence ID" value="KIH70177.1"/>
    <property type="molecule type" value="Genomic_DNA"/>
</dbReference>
<evidence type="ECO:0000313" key="9">
    <source>
        <dbReference type="Proteomes" id="UP000527860"/>
    </source>
</evidence>
<dbReference type="OrthoDB" id="9805337at2"/>
<dbReference type="EMBL" id="JABEVU030000001">
    <property type="protein sequence ID" value="MDB0581024.1"/>
    <property type="molecule type" value="Genomic_DNA"/>
</dbReference>
<gene>
    <name evidence="7" type="ORF">F7P68_0010835</name>
    <name evidence="6" type="ORF">SN16_09445</name>
</gene>
<dbReference type="SUPFAM" id="SSF51971">
    <property type="entry name" value="Nucleotide-binding domain"/>
    <property type="match status" value="1"/>
</dbReference>
<evidence type="ECO:0000256" key="2">
    <source>
        <dbReference type="ARBA" id="ARBA00009410"/>
    </source>
</evidence>
<evidence type="ECO:0000256" key="4">
    <source>
        <dbReference type="ARBA" id="ARBA00023002"/>
    </source>
</evidence>
<organism evidence="6 8">
    <name type="scientific">Salinicoccus roseus</name>
    <dbReference type="NCBI Taxonomy" id="45670"/>
    <lineage>
        <taxon>Bacteria</taxon>
        <taxon>Bacillati</taxon>
        <taxon>Bacillota</taxon>
        <taxon>Bacilli</taxon>
        <taxon>Bacillales</taxon>
        <taxon>Staphylococcaceae</taxon>
        <taxon>Salinicoccus</taxon>
    </lineage>
</organism>
<evidence type="ECO:0000256" key="3">
    <source>
        <dbReference type="ARBA" id="ARBA00022630"/>
    </source>
</evidence>
<dbReference type="InterPro" id="IPR006076">
    <property type="entry name" value="FAD-dep_OxRdtase"/>
</dbReference>
<dbReference type="PANTHER" id="PTHR13847:SF286">
    <property type="entry name" value="D-AMINO ACID DEHYDROGENASE"/>
    <property type="match status" value="1"/>
</dbReference>
<evidence type="ECO:0000313" key="7">
    <source>
        <dbReference type="EMBL" id="MDB0581024.1"/>
    </source>
</evidence>
<keyword evidence="9" id="KW-1185">Reference proteome</keyword>